<dbReference type="GO" id="GO:0071949">
    <property type="term" value="F:FAD binding"/>
    <property type="evidence" value="ECO:0007669"/>
    <property type="project" value="TreeGrafter"/>
</dbReference>
<feature type="binding site" evidence="12">
    <location>
        <position position="229"/>
    </location>
    <ligand>
        <name>FAD</name>
        <dbReference type="ChEBI" id="CHEBI:57692"/>
    </ligand>
</feature>
<dbReference type="Pfam" id="PF00875">
    <property type="entry name" value="DNA_photolyase"/>
    <property type="match status" value="1"/>
</dbReference>
<evidence type="ECO:0000256" key="13">
    <source>
        <dbReference type="PIRSR" id="PIRSR602081-2"/>
    </source>
</evidence>
<dbReference type="InterPro" id="IPR002081">
    <property type="entry name" value="Cryptochrome/DNA_photolyase_1"/>
</dbReference>
<comment type="similarity">
    <text evidence="2">Belongs to the DNA photolyase class-1 family.</text>
</comment>
<dbReference type="GO" id="GO:0003677">
    <property type="term" value="F:DNA binding"/>
    <property type="evidence" value="ECO:0007669"/>
    <property type="project" value="TreeGrafter"/>
</dbReference>
<keyword evidence="17" id="KW-1185">Reference proteome</keyword>
<feature type="site" description="Electron transfer via tryptophanyl radical" evidence="13">
    <location>
        <position position="311"/>
    </location>
</feature>
<comment type="cofactor">
    <cofactor evidence="12">
        <name>FAD</name>
        <dbReference type="ChEBI" id="CHEBI:57692"/>
    </cofactor>
    <text evidence="12">Binds 1 FAD per subunit.</text>
</comment>
<dbReference type="OrthoDB" id="9772484at2"/>
<evidence type="ECO:0000256" key="3">
    <source>
        <dbReference type="ARBA" id="ARBA00013149"/>
    </source>
</evidence>
<dbReference type="GO" id="GO:0009416">
    <property type="term" value="P:response to light stimulus"/>
    <property type="evidence" value="ECO:0007669"/>
    <property type="project" value="TreeGrafter"/>
</dbReference>
<feature type="binding site" evidence="12">
    <location>
        <position position="277"/>
    </location>
    <ligand>
        <name>FAD</name>
        <dbReference type="ChEBI" id="CHEBI:57692"/>
    </ligand>
</feature>
<protein>
    <recommendedName>
        <fullName evidence="4">Deoxyribodipyrimidine photo-lyase</fullName>
        <ecNumber evidence="3">4.1.99.3</ecNumber>
    </recommendedName>
    <alternativeName>
        <fullName evidence="8">DNA photolyase</fullName>
    </alternativeName>
    <alternativeName>
        <fullName evidence="11">Photoreactivating enzyme</fullName>
    </alternativeName>
</protein>
<evidence type="ECO:0000256" key="8">
    <source>
        <dbReference type="ARBA" id="ARBA00031671"/>
    </source>
</evidence>
<name>A0A1H3C4S3_ALLWA</name>
<dbReference type="Proteomes" id="UP000198672">
    <property type="component" value="Unassembled WGS sequence"/>
</dbReference>
<gene>
    <name evidence="16" type="ORF">SAMN05421644_1053</name>
</gene>
<evidence type="ECO:0000256" key="2">
    <source>
        <dbReference type="ARBA" id="ARBA00005862"/>
    </source>
</evidence>
<dbReference type="RefSeq" id="WP_091332069.1">
    <property type="nucleotide sequence ID" value="NZ_FNOW01000005.1"/>
</dbReference>
<dbReference type="GO" id="GO:0003904">
    <property type="term" value="F:deoxyribodipyrimidine photo-lyase activity"/>
    <property type="evidence" value="ECO:0007669"/>
    <property type="project" value="UniProtKB-EC"/>
</dbReference>
<dbReference type="InterPro" id="IPR014729">
    <property type="entry name" value="Rossmann-like_a/b/a_fold"/>
</dbReference>
<comment type="similarity">
    <text evidence="14">Belongs to the DNA photolyase family.</text>
</comment>
<evidence type="ECO:0000256" key="6">
    <source>
        <dbReference type="ARBA" id="ARBA00022827"/>
    </source>
</evidence>
<comment type="catalytic activity">
    <reaction evidence="9">
        <text>cyclobutadipyrimidine (in DNA) = 2 pyrimidine residues (in DNA).</text>
        <dbReference type="EC" id="4.1.99.3"/>
    </reaction>
</comment>
<feature type="site" description="Electron transfer via tryptophanyl radical" evidence="13">
    <location>
        <position position="366"/>
    </location>
</feature>
<sequence length="481" mass="54369">MHATAPVILWFRRDLRLDDNPALSAALSSGAPIIPVYIHAPDEEAPWQPGAASRWWLHWSLAAFDAALRARGNRLWIFNGPSLTVLQQLAHETGAQAIHWNRLYDPATRERDTRIKQHLRADGLGCESHKAQVLFEPWEILNSSGQPYRVFSAFWRACVRSLQIESPHPPPEHIPSYTGIKFNAACALKSLALLPSSNWDAGFHATWEPGETGAIARAHAFIEHGLADYGTARDRPDQLGTSRLSPHLHFGEISPRRVLHMILSSGGDPTQGTAEPYIRELGWREFGYHLLHHFPQTPDAPLDERFQAFPWATERAEMTRTAWQRGQTGIPFVDAGMRELWHTGWMHNRVRMVVASLLTKNLLLPWQSGARWFWDTLVDADLANNTLGWQWTAGCGADAAPYFRIFNPVLQGQRFDPDGAYVRHWCPELARLPDKYLQQPWTAPQNVLAAAGIRLGHDYPQPIVDLAQSRTQALAAWERIK</sequence>
<dbReference type="InterPro" id="IPR036134">
    <property type="entry name" value="Crypto/Photolyase_FAD-like_sf"/>
</dbReference>
<dbReference type="Gene3D" id="1.10.579.10">
    <property type="entry name" value="DNA Cyclobutane Dipyrimidine Photolyase, subunit A, domain 3"/>
    <property type="match status" value="1"/>
</dbReference>
<evidence type="ECO:0000256" key="9">
    <source>
        <dbReference type="ARBA" id="ARBA00033999"/>
    </source>
</evidence>
<keyword evidence="16" id="KW-0456">Lyase</keyword>
<comment type="cofactor">
    <cofactor evidence="1">
        <name>(6R)-5,10-methylene-5,6,7,8-tetrahydrofolate</name>
        <dbReference type="ChEBI" id="CHEBI:15636"/>
    </cofactor>
</comment>
<dbReference type="AlphaFoldDB" id="A0A1H3C4S3"/>
<organism evidence="16 17">
    <name type="scientific">Allochromatium warmingii</name>
    <name type="common">Chromatium warmingii</name>
    <dbReference type="NCBI Taxonomy" id="61595"/>
    <lineage>
        <taxon>Bacteria</taxon>
        <taxon>Pseudomonadati</taxon>
        <taxon>Pseudomonadota</taxon>
        <taxon>Gammaproteobacteria</taxon>
        <taxon>Chromatiales</taxon>
        <taxon>Chromatiaceae</taxon>
        <taxon>Allochromatium</taxon>
    </lineage>
</organism>
<dbReference type="PANTHER" id="PTHR11455">
    <property type="entry name" value="CRYPTOCHROME"/>
    <property type="match status" value="1"/>
</dbReference>
<evidence type="ECO:0000313" key="16">
    <source>
        <dbReference type="EMBL" id="SDX49172.1"/>
    </source>
</evidence>
<comment type="function">
    <text evidence="10">Involved in repair of UV radiation-induced DNA damage. Catalyzes the light-dependent monomerization (300-600 nm) of cyclobutyl pyrimidine dimers (in cis-syn configuration), which are formed between adjacent bases on the same DNA strand upon exposure to ultraviolet radiation.</text>
</comment>
<evidence type="ECO:0000259" key="15">
    <source>
        <dbReference type="PROSITE" id="PS51645"/>
    </source>
</evidence>
<feature type="domain" description="Photolyase/cryptochrome alpha/beta" evidence="15">
    <location>
        <begin position="5"/>
        <end position="134"/>
    </location>
</feature>
<accession>A0A1H3C4S3</accession>
<proteinExistence type="inferred from homology"/>
<dbReference type="PANTHER" id="PTHR11455:SF9">
    <property type="entry name" value="CRYPTOCHROME CIRCADIAN CLOCK 5 ISOFORM X1"/>
    <property type="match status" value="1"/>
</dbReference>
<dbReference type="EMBL" id="FNOW01000005">
    <property type="protein sequence ID" value="SDX49172.1"/>
    <property type="molecule type" value="Genomic_DNA"/>
</dbReference>
<dbReference type="GO" id="GO:0000719">
    <property type="term" value="P:photoreactive repair"/>
    <property type="evidence" value="ECO:0007669"/>
    <property type="project" value="UniProtKB-ARBA"/>
</dbReference>
<keyword evidence="6 12" id="KW-0274">FAD</keyword>
<dbReference type="Gene3D" id="1.25.40.80">
    <property type="match status" value="1"/>
</dbReference>
<dbReference type="SUPFAM" id="SSF48173">
    <property type="entry name" value="Cryptochrome/photolyase FAD-binding domain"/>
    <property type="match status" value="1"/>
</dbReference>
<dbReference type="Pfam" id="PF03441">
    <property type="entry name" value="FAD_binding_7"/>
    <property type="match status" value="1"/>
</dbReference>
<evidence type="ECO:0000256" key="12">
    <source>
        <dbReference type="PIRSR" id="PIRSR602081-1"/>
    </source>
</evidence>
<evidence type="ECO:0000256" key="5">
    <source>
        <dbReference type="ARBA" id="ARBA00022630"/>
    </source>
</evidence>
<dbReference type="PROSITE" id="PS51645">
    <property type="entry name" value="PHR_CRY_ALPHA_BETA"/>
    <property type="match status" value="1"/>
</dbReference>
<dbReference type="Gene3D" id="3.40.50.620">
    <property type="entry name" value="HUPs"/>
    <property type="match status" value="1"/>
</dbReference>
<evidence type="ECO:0000256" key="14">
    <source>
        <dbReference type="RuleBase" id="RU004182"/>
    </source>
</evidence>
<dbReference type="InterPro" id="IPR006050">
    <property type="entry name" value="DNA_photolyase_N"/>
</dbReference>
<dbReference type="EC" id="4.1.99.3" evidence="3"/>
<evidence type="ECO:0000256" key="11">
    <source>
        <dbReference type="ARBA" id="ARBA00083107"/>
    </source>
</evidence>
<evidence type="ECO:0000313" key="17">
    <source>
        <dbReference type="Proteomes" id="UP000198672"/>
    </source>
</evidence>
<keyword evidence="7 14" id="KW-0157">Chromophore</keyword>
<evidence type="ECO:0000256" key="1">
    <source>
        <dbReference type="ARBA" id="ARBA00001932"/>
    </source>
</evidence>
<reference evidence="17" key="1">
    <citation type="submission" date="2016-10" db="EMBL/GenBank/DDBJ databases">
        <authorList>
            <person name="Varghese N."/>
            <person name="Submissions S."/>
        </authorList>
    </citation>
    <scope>NUCLEOTIDE SEQUENCE [LARGE SCALE GENOMIC DNA]</scope>
    <source>
        <strain evidence="17">DSM 173</strain>
    </source>
</reference>
<dbReference type="FunFam" id="1.10.579.10:FF:000003">
    <property type="entry name" value="Deoxyribodipyrimidine photo-lyase"/>
    <property type="match status" value="1"/>
</dbReference>
<feature type="site" description="Electron transfer via tryptophanyl radical" evidence="13">
    <location>
        <position position="389"/>
    </location>
</feature>
<evidence type="ECO:0000256" key="7">
    <source>
        <dbReference type="ARBA" id="ARBA00022991"/>
    </source>
</evidence>
<dbReference type="PRINTS" id="PR00147">
    <property type="entry name" value="DNAPHOTLYASE"/>
</dbReference>
<keyword evidence="5 12" id="KW-0285">Flavoprotein</keyword>
<dbReference type="InterPro" id="IPR005101">
    <property type="entry name" value="Cryptochr/Photolyase_FAD-bd"/>
</dbReference>
<dbReference type="InterPro" id="IPR036155">
    <property type="entry name" value="Crypto/Photolyase_N_sf"/>
</dbReference>
<dbReference type="SUPFAM" id="SSF52425">
    <property type="entry name" value="Cryptochrome/photolyase, N-terminal domain"/>
    <property type="match status" value="1"/>
</dbReference>
<evidence type="ECO:0000256" key="4">
    <source>
        <dbReference type="ARBA" id="ARBA00014046"/>
    </source>
</evidence>
<feature type="binding site" evidence="12">
    <location>
        <begin position="241"/>
        <end position="245"/>
    </location>
    <ligand>
        <name>FAD</name>
        <dbReference type="ChEBI" id="CHEBI:57692"/>
    </ligand>
</feature>
<feature type="binding site" evidence="12">
    <location>
        <begin position="379"/>
        <end position="381"/>
    </location>
    <ligand>
        <name>FAD</name>
        <dbReference type="ChEBI" id="CHEBI:57692"/>
    </ligand>
</feature>
<dbReference type="STRING" id="61595.SAMN05421644_1053"/>
<evidence type="ECO:0000256" key="10">
    <source>
        <dbReference type="ARBA" id="ARBA00059220"/>
    </source>
</evidence>